<dbReference type="Gene3D" id="3.30.420.380">
    <property type="match status" value="1"/>
</dbReference>
<dbReference type="PANTHER" id="PTHR40278:SF1">
    <property type="entry name" value="DNA UTILIZATION PROTEIN HOFN"/>
    <property type="match status" value="1"/>
</dbReference>
<evidence type="ECO:0000313" key="3">
    <source>
        <dbReference type="EMBL" id="MBP3984465.1"/>
    </source>
</evidence>
<keyword evidence="2" id="KW-0812">Transmembrane</keyword>
<dbReference type="InterPro" id="IPR043129">
    <property type="entry name" value="ATPase_NBD"/>
</dbReference>
<dbReference type="EMBL" id="JAGKTC010000002">
    <property type="protein sequence ID" value="MBP3984465.1"/>
    <property type="molecule type" value="Genomic_DNA"/>
</dbReference>
<dbReference type="PANTHER" id="PTHR40278">
    <property type="entry name" value="DNA UTILIZATION PROTEIN HOFN"/>
    <property type="match status" value="1"/>
</dbReference>
<protein>
    <submittedName>
        <fullName evidence="3">PilN domain-containing protein</fullName>
    </submittedName>
</protein>
<accession>A0A941ATZ7</accession>
<comment type="caution">
    <text evidence="3">The sequence shown here is derived from an EMBL/GenBank/DDBJ whole genome shotgun (WGS) entry which is preliminary data.</text>
</comment>
<reference evidence="3" key="2">
    <citation type="submission" date="2021-03" db="EMBL/GenBank/DDBJ databases">
        <authorList>
            <person name="Cao W."/>
        </authorList>
    </citation>
    <scope>NUCLEOTIDE SEQUENCE</scope>
    <source>
        <strain evidence="3">110414</strain>
    </source>
</reference>
<dbReference type="InterPro" id="IPR007813">
    <property type="entry name" value="PilN"/>
</dbReference>
<dbReference type="InterPro" id="IPR052534">
    <property type="entry name" value="Extracell_DNA_Util/SecSys_Comp"/>
</dbReference>
<evidence type="ECO:0000256" key="1">
    <source>
        <dbReference type="SAM" id="MobiDB-lite"/>
    </source>
</evidence>
<dbReference type="SUPFAM" id="SSF53067">
    <property type="entry name" value="Actin-like ATPase domain"/>
    <property type="match status" value="1"/>
</dbReference>
<reference evidence="3" key="1">
    <citation type="journal article" date="2016" name="Int. J. Syst. Evol. Microbiol.">
        <title>Pseudoxanthomonas helianthi sp. nov., isolated from roots of Jerusalem artichoke (Helianthus tuberosus).</title>
        <authorList>
            <person name="Kittiwongwattana C."/>
            <person name="Thawai C."/>
        </authorList>
    </citation>
    <scope>NUCLEOTIDE SEQUENCE</scope>
    <source>
        <strain evidence="3">110414</strain>
    </source>
</reference>
<organism evidence="3 4">
    <name type="scientific">Pseudoxanthomonas helianthi</name>
    <dbReference type="NCBI Taxonomy" id="1453541"/>
    <lineage>
        <taxon>Bacteria</taxon>
        <taxon>Pseudomonadati</taxon>
        <taxon>Pseudomonadota</taxon>
        <taxon>Gammaproteobacteria</taxon>
        <taxon>Lysobacterales</taxon>
        <taxon>Lysobacteraceae</taxon>
        <taxon>Pseudoxanthomonas</taxon>
    </lineage>
</organism>
<sequence length="379" mass="41058">MSNWRDRLGRIGGGRGTGVRGFLRWWSGALATWLPARWRTLFGLAHDRLLLSVQNDDVRLLRQTQDQVAELATLPLPLEADALDRILPTSLASLPRWLLLPASQVLRRSLVFPVAAGDRLREVVGFEIDRQTPFTAAQVHYDVRALGRRGDQLDTELVAMPRTALDRALAQLGGAAGALAGADVVDAQGQATGVNLLPAASRSRREDPLRRWNLVLVAVAVLALAAAGWQLLHNRRAAADAFAQKIEAQAGNARRVAAQRRQLASLVDGQAFLDRKRAELPPAIAVFDEVTRRLPDDSYLEKLSIEGNQLVLIGLSGNAPSLVGRLEGASIWRKPALSGALQTDPTTRRDRFSLTAELASGAPASSNPTAKPVDDARLP</sequence>
<keyword evidence="2" id="KW-1133">Transmembrane helix</keyword>
<gene>
    <name evidence="3" type="ORF">J5837_08485</name>
</gene>
<feature type="region of interest" description="Disordered" evidence="1">
    <location>
        <begin position="357"/>
        <end position="379"/>
    </location>
</feature>
<keyword evidence="4" id="KW-1185">Reference proteome</keyword>
<dbReference type="AlphaFoldDB" id="A0A941ATZ7"/>
<feature type="transmembrane region" description="Helical" evidence="2">
    <location>
        <begin position="212"/>
        <end position="232"/>
    </location>
</feature>
<evidence type="ECO:0000256" key="2">
    <source>
        <dbReference type="SAM" id="Phobius"/>
    </source>
</evidence>
<proteinExistence type="predicted"/>
<evidence type="ECO:0000313" key="4">
    <source>
        <dbReference type="Proteomes" id="UP000673447"/>
    </source>
</evidence>
<dbReference type="Proteomes" id="UP000673447">
    <property type="component" value="Unassembled WGS sequence"/>
</dbReference>
<dbReference type="RefSeq" id="WP_210536342.1">
    <property type="nucleotide sequence ID" value="NZ_JAGKTC010000002.1"/>
</dbReference>
<keyword evidence="2" id="KW-0472">Membrane</keyword>
<dbReference type="Pfam" id="PF05137">
    <property type="entry name" value="PilN"/>
    <property type="match status" value="1"/>
</dbReference>
<name>A0A941ATZ7_9GAMM</name>